<name>A0AAN7UXQ6_9PEZI</name>
<comment type="caution">
    <text evidence="1">The sequence shown here is derived from an EMBL/GenBank/DDBJ whole genome shotgun (WGS) entry which is preliminary data.</text>
</comment>
<dbReference type="Proteomes" id="UP001305414">
    <property type="component" value="Unassembled WGS sequence"/>
</dbReference>
<organism evidence="1 2">
    <name type="scientific">Xylaria bambusicola</name>
    <dbReference type="NCBI Taxonomy" id="326684"/>
    <lineage>
        <taxon>Eukaryota</taxon>
        <taxon>Fungi</taxon>
        <taxon>Dikarya</taxon>
        <taxon>Ascomycota</taxon>
        <taxon>Pezizomycotina</taxon>
        <taxon>Sordariomycetes</taxon>
        <taxon>Xylariomycetidae</taxon>
        <taxon>Xylariales</taxon>
        <taxon>Xylariaceae</taxon>
        <taxon>Xylaria</taxon>
    </lineage>
</organism>
<evidence type="ECO:0000313" key="1">
    <source>
        <dbReference type="EMBL" id="KAK5637438.1"/>
    </source>
</evidence>
<keyword evidence="2" id="KW-1185">Reference proteome</keyword>
<accession>A0AAN7UXQ6</accession>
<dbReference type="EMBL" id="JAWHQM010000118">
    <property type="protein sequence ID" value="KAK5637438.1"/>
    <property type="molecule type" value="Genomic_DNA"/>
</dbReference>
<proteinExistence type="predicted"/>
<protein>
    <submittedName>
        <fullName evidence="1">Uncharacterized protein</fullName>
    </submittedName>
</protein>
<sequence>MKNPKPRFTANASHGPKALYSSLDVVRTSSGECLVFHLFNIPGRCIGSLRLDEQESSDYLGVRVYLFDNEIDPSKLGRLVCWRLLGRNNPLGFGEDDTVKDVLPQPSGCPLRILLSIRP</sequence>
<dbReference type="AlphaFoldDB" id="A0AAN7UXQ6"/>
<reference evidence="1 2" key="1">
    <citation type="submission" date="2023-10" db="EMBL/GenBank/DDBJ databases">
        <title>Draft genome sequence of Xylaria bambusicola isolate GMP-LS, the root and basal stem rot pathogen of sugarcane in Indonesia.</title>
        <authorList>
            <person name="Selvaraj P."/>
            <person name="Muralishankar V."/>
            <person name="Muruganantham S."/>
            <person name="Sp S."/>
            <person name="Haryani S."/>
            <person name="Lau K.J.X."/>
            <person name="Naqvi N.I."/>
        </authorList>
    </citation>
    <scope>NUCLEOTIDE SEQUENCE [LARGE SCALE GENOMIC DNA]</scope>
    <source>
        <strain evidence="1">GMP-LS</strain>
    </source>
</reference>
<evidence type="ECO:0000313" key="2">
    <source>
        <dbReference type="Proteomes" id="UP001305414"/>
    </source>
</evidence>
<gene>
    <name evidence="1" type="ORF">RRF57_013153</name>
</gene>